<keyword evidence="7" id="KW-0732">Signal</keyword>
<dbReference type="EMBL" id="CP158165">
    <property type="protein sequence ID" value="XBV28788.1"/>
    <property type="molecule type" value="Genomic_DNA"/>
</dbReference>
<dbReference type="InterPro" id="IPR011701">
    <property type="entry name" value="MFS"/>
</dbReference>
<evidence type="ECO:0000256" key="5">
    <source>
        <dbReference type="SAM" id="MobiDB-lite"/>
    </source>
</evidence>
<evidence type="ECO:0000256" key="6">
    <source>
        <dbReference type="SAM" id="Phobius"/>
    </source>
</evidence>
<dbReference type="PANTHER" id="PTHR42718">
    <property type="entry name" value="MAJOR FACILITATOR SUPERFAMILY MULTIDRUG TRANSPORTER MFSC"/>
    <property type="match status" value="1"/>
</dbReference>
<dbReference type="PROSITE" id="PS50850">
    <property type="entry name" value="MFS"/>
    <property type="match status" value="1"/>
</dbReference>
<dbReference type="InterPro" id="IPR036259">
    <property type="entry name" value="MFS_trans_sf"/>
</dbReference>
<dbReference type="GO" id="GO:0005886">
    <property type="term" value="C:plasma membrane"/>
    <property type="evidence" value="ECO:0007669"/>
    <property type="project" value="UniProtKB-SubCell"/>
</dbReference>
<dbReference type="Gene3D" id="1.20.1720.10">
    <property type="entry name" value="Multidrug resistance protein D"/>
    <property type="match status" value="1"/>
</dbReference>
<feature type="signal peptide" evidence="7">
    <location>
        <begin position="1"/>
        <end position="18"/>
    </location>
</feature>
<keyword evidence="2 6" id="KW-0812">Transmembrane</keyword>
<proteinExistence type="predicted"/>
<evidence type="ECO:0000256" key="7">
    <source>
        <dbReference type="SAM" id="SignalP"/>
    </source>
</evidence>
<reference evidence="9" key="1">
    <citation type="submission" date="2024-06" db="EMBL/GenBank/DDBJ databases">
        <title>Kribbella sp. strain HUAS MG21 genome sequences.</title>
        <authorList>
            <person name="Mo P."/>
        </authorList>
    </citation>
    <scope>NUCLEOTIDE SEQUENCE</scope>
    <source>
        <strain evidence="9">HUAS MG21</strain>
    </source>
</reference>
<feature type="domain" description="Major facilitator superfamily (MFS) profile" evidence="8">
    <location>
        <begin position="1"/>
        <end position="148"/>
    </location>
</feature>
<feature type="transmembrane region" description="Helical" evidence="6">
    <location>
        <begin position="93"/>
        <end position="113"/>
    </location>
</feature>
<protein>
    <submittedName>
        <fullName evidence="9">MFS transporter</fullName>
    </submittedName>
</protein>
<gene>
    <name evidence="9" type="ORF">ABN611_20605</name>
</gene>
<feature type="chain" id="PRO_5043616461" evidence="7">
    <location>
        <begin position="19"/>
        <end position="148"/>
    </location>
</feature>
<dbReference type="Pfam" id="PF07690">
    <property type="entry name" value="MFS_1"/>
    <property type="match status" value="1"/>
</dbReference>
<comment type="subcellular location">
    <subcellularLocation>
        <location evidence="1">Cell membrane</location>
        <topology evidence="1">Multi-pass membrane protein</topology>
    </subcellularLocation>
</comment>
<keyword evidence="3 6" id="KW-1133">Transmembrane helix</keyword>
<dbReference type="AlphaFoldDB" id="A0AAU7TQR2"/>
<evidence type="ECO:0000256" key="2">
    <source>
        <dbReference type="ARBA" id="ARBA00022692"/>
    </source>
</evidence>
<name>A0AAU7TQR2_9ACTN</name>
<feature type="transmembrane region" description="Helical" evidence="6">
    <location>
        <begin position="28"/>
        <end position="50"/>
    </location>
</feature>
<evidence type="ECO:0000256" key="4">
    <source>
        <dbReference type="ARBA" id="ARBA00023136"/>
    </source>
</evidence>
<evidence type="ECO:0000259" key="8">
    <source>
        <dbReference type="PROSITE" id="PS50850"/>
    </source>
</evidence>
<dbReference type="RefSeq" id="WP_350281536.1">
    <property type="nucleotide sequence ID" value="NZ_CP158165.1"/>
</dbReference>
<evidence type="ECO:0000313" key="9">
    <source>
        <dbReference type="EMBL" id="XBV28788.1"/>
    </source>
</evidence>
<sequence>MAVAVLLGLTVFTAASLACGLAPDTGTLVVARFVQGAGAALMVPQVLSGIQLHFEGPDRLKALGYFSIALSGGAVAGQLLVVLPLLLGSERGWPTWSWLCLLLSIPALVLFEYGERRTAARTRSSPGLSASLWRAPATPRSPWTLPAR</sequence>
<accession>A0AAU7TQR2</accession>
<dbReference type="PANTHER" id="PTHR42718:SF39">
    <property type="entry name" value="ACTINORHODIN TRANSPORTER-RELATED"/>
    <property type="match status" value="1"/>
</dbReference>
<keyword evidence="4 6" id="KW-0472">Membrane</keyword>
<evidence type="ECO:0000256" key="1">
    <source>
        <dbReference type="ARBA" id="ARBA00004651"/>
    </source>
</evidence>
<feature type="transmembrane region" description="Helical" evidence="6">
    <location>
        <begin position="62"/>
        <end position="87"/>
    </location>
</feature>
<evidence type="ECO:0000256" key="3">
    <source>
        <dbReference type="ARBA" id="ARBA00022989"/>
    </source>
</evidence>
<dbReference type="SUPFAM" id="SSF103473">
    <property type="entry name" value="MFS general substrate transporter"/>
    <property type="match status" value="1"/>
</dbReference>
<dbReference type="InterPro" id="IPR020846">
    <property type="entry name" value="MFS_dom"/>
</dbReference>
<dbReference type="GO" id="GO:0022857">
    <property type="term" value="F:transmembrane transporter activity"/>
    <property type="evidence" value="ECO:0007669"/>
    <property type="project" value="InterPro"/>
</dbReference>
<feature type="region of interest" description="Disordered" evidence="5">
    <location>
        <begin position="129"/>
        <end position="148"/>
    </location>
</feature>
<organism evidence="9">
    <name type="scientific">Kribbella sp. HUAS MG21</name>
    <dbReference type="NCBI Taxonomy" id="3160966"/>
    <lineage>
        <taxon>Bacteria</taxon>
        <taxon>Bacillati</taxon>
        <taxon>Actinomycetota</taxon>
        <taxon>Actinomycetes</taxon>
        <taxon>Propionibacteriales</taxon>
        <taxon>Kribbellaceae</taxon>
        <taxon>Kribbella</taxon>
    </lineage>
</organism>